<dbReference type="InterPro" id="IPR036875">
    <property type="entry name" value="Znf_CCHC_sf"/>
</dbReference>
<proteinExistence type="predicted"/>
<evidence type="ECO:0008006" key="4">
    <source>
        <dbReference type="Google" id="ProtNLM"/>
    </source>
</evidence>
<sequence>LEGYFKTQATIMEPQHILVVEELKVRVGLDSSANACSKPPLDPTCGFGRGVSGGGGIENQPHGKGAPSSSFKDVVRPAAPTSHASQAYIVDIAIETPLLSLESPAKPGIRMYARICAEIDLSKGLLDKIILKLGNKQHSQPLDYENTTFRCHHCKTPGHLQASCPLGKKKFSQKKKNLPSNGSWSNSPLAQVRTSVDKTIYSRSRNYDGQERKEQQDEKMASGVKRGHVSDGSEKLDSDT</sequence>
<feature type="region of interest" description="Disordered" evidence="1">
    <location>
        <begin position="47"/>
        <end position="76"/>
    </location>
</feature>
<dbReference type="EMBL" id="JAHRHJ020000004">
    <property type="protein sequence ID" value="KAH9319593.1"/>
    <property type="molecule type" value="Genomic_DNA"/>
</dbReference>
<dbReference type="GO" id="GO:0003676">
    <property type="term" value="F:nucleic acid binding"/>
    <property type="evidence" value="ECO:0007669"/>
    <property type="project" value="InterPro"/>
</dbReference>
<dbReference type="GO" id="GO:0008270">
    <property type="term" value="F:zinc ion binding"/>
    <property type="evidence" value="ECO:0007669"/>
    <property type="project" value="InterPro"/>
</dbReference>
<feature type="compositionally biased region" description="Polar residues" evidence="1">
    <location>
        <begin position="178"/>
        <end position="194"/>
    </location>
</feature>
<name>A0AA38LC19_TAXCH</name>
<evidence type="ECO:0000256" key="1">
    <source>
        <dbReference type="SAM" id="MobiDB-lite"/>
    </source>
</evidence>
<reference evidence="2 3" key="1">
    <citation type="journal article" date="2021" name="Nat. Plants">
        <title>The Taxus genome provides insights into paclitaxel biosynthesis.</title>
        <authorList>
            <person name="Xiong X."/>
            <person name="Gou J."/>
            <person name="Liao Q."/>
            <person name="Li Y."/>
            <person name="Zhou Q."/>
            <person name="Bi G."/>
            <person name="Li C."/>
            <person name="Du R."/>
            <person name="Wang X."/>
            <person name="Sun T."/>
            <person name="Guo L."/>
            <person name="Liang H."/>
            <person name="Lu P."/>
            <person name="Wu Y."/>
            <person name="Zhang Z."/>
            <person name="Ro D.K."/>
            <person name="Shang Y."/>
            <person name="Huang S."/>
            <person name="Yan J."/>
        </authorList>
    </citation>
    <scope>NUCLEOTIDE SEQUENCE [LARGE SCALE GENOMIC DNA]</scope>
    <source>
        <strain evidence="2">Ta-2019</strain>
    </source>
</reference>
<accession>A0AA38LC19</accession>
<dbReference type="SUPFAM" id="SSF57756">
    <property type="entry name" value="Retrovirus zinc finger-like domains"/>
    <property type="match status" value="1"/>
</dbReference>
<gene>
    <name evidence="2" type="ORF">KI387_021362</name>
</gene>
<evidence type="ECO:0000313" key="2">
    <source>
        <dbReference type="EMBL" id="KAH9319593.1"/>
    </source>
</evidence>
<evidence type="ECO:0000313" key="3">
    <source>
        <dbReference type="Proteomes" id="UP000824469"/>
    </source>
</evidence>
<dbReference type="Proteomes" id="UP000824469">
    <property type="component" value="Unassembled WGS sequence"/>
</dbReference>
<feature type="non-terminal residue" evidence="2">
    <location>
        <position position="1"/>
    </location>
</feature>
<feature type="region of interest" description="Disordered" evidence="1">
    <location>
        <begin position="171"/>
        <end position="240"/>
    </location>
</feature>
<protein>
    <recommendedName>
        <fullName evidence="4">CCHC-type domain-containing protein</fullName>
    </recommendedName>
</protein>
<organism evidence="2 3">
    <name type="scientific">Taxus chinensis</name>
    <name type="common">Chinese yew</name>
    <name type="synonym">Taxus wallichiana var. chinensis</name>
    <dbReference type="NCBI Taxonomy" id="29808"/>
    <lineage>
        <taxon>Eukaryota</taxon>
        <taxon>Viridiplantae</taxon>
        <taxon>Streptophyta</taxon>
        <taxon>Embryophyta</taxon>
        <taxon>Tracheophyta</taxon>
        <taxon>Spermatophyta</taxon>
        <taxon>Pinopsida</taxon>
        <taxon>Pinidae</taxon>
        <taxon>Conifers II</taxon>
        <taxon>Cupressales</taxon>
        <taxon>Taxaceae</taxon>
        <taxon>Taxus</taxon>
    </lineage>
</organism>
<keyword evidence="3" id="KW-1185">Reference proteome</keyword>
<feature type="compositionally biased region" description="Gly residues" evidence="1">
    <location>
        <begin position="47"/>
        <end position="57"/>
    </location>
</feature>
<feature type="compositionally biased region" description="Basic and acidic residues" evidence="1">
    <location>
        <begin position="205"/>
        <end position="220"/>
    </location>
</feature>
<dbReference type="AlphaFoldDB" id="A0AA38LC19"/>
<feature type="compositionally biased region" description="Basic and acidic residues" evidence="1">
    <location>
        <begin position="228"/>
        <end position="240"/>
    </location>
</feature>
<comment type="caution">
    <text evidence="2">The sequence shown here is derived from an EMBL/GenBank/DDBJ whole genome shotgun (WGS) entry which is preliminary data.</text>
</comment>